<gene>
    <name evidence="9" type="ORF">GNLVRS02_ARAD1C36608g</name>
</gene>
<evidence type="ECO:0000256" key="6">
    <source>
        <dbReference type="ARBA" id="ARBA00023136"/>
    </source>
</evidence>
<dbReference type="PANTHER" id="PTHR21212:SF0">
    <property type="entry name" value="SEIPIN"/>
    <property type="match status" value="1"/>
</dbReference>
<feature type="transmembrane region" description="Helical" evidence="8">
    <location>
        <begin position="7"/>
        <end position="30"/>
    </location>
</feature>
<keyword evidence="6 8" id="KW-0472">Membrane</keyword>
<organism evidence="9">
    <name type="scientific">Blastobotrys adeninivorans</name>
    <name type="common">Yeast</name>
    <name type="synonym">Arxula adeninivorans</name>
    <dbReference type="NCBI Taxonomy" id="409370"/>
    <lineage>
        <taxon>Eukaryota</taxon>
        <taxon>Fungi</taxon>
        <taxon>Dikarya</taxon>
        <taxon>Ascomycota</taxon>
        <taxon>Saccharomycotina</taxon>
        <taxon>Dipodascomycetes</taxon>
        <taxon>Dipodascales</taxon>
        <taxon>Trichomonascaceae</taxon>
        <taxon>Blastobotrys</taxon>
    </lineage>
</organism>
<proteinExistence type="predicted"/>
<feature type="transmembrane region" description="Helical" evidence="8">
    <location>
        <begin position="180"/>
        <end position="206"/>
    </location>
</feature>
<dbReference type="GO" id="GO:0140042">
    <property type="term" value="P:lipid droplet formation"/>
    <property type="evidence" value="ECO:0007669"/>
    <property type="project" value="UniProtKB-ARBA"/>
</dbReference>
<dbReference type="GO" id="GO:0006629">
    <property type="term" value="P:lipid metabolic process"/>
    <property type="evidence" value="ECO:0007669"/>
    <property type="project" value="UniProtKB-KW"/>
</dbReference>
<evidence type="ECO:0000313" key="9">
    <source>
        <dbReference type="EMBL" id="CDP35482.1"/>
    </source>
</evidence>
<dbReference type="CDD" id="cd23995">
    <property type="entry name" value="Seipin_BSCL2_like"/>
    <property type="match status" value="1"/>
</dbReference>
<keyword evidence="2 8" id="KW-0812">Transmembrane</keyword>
<name>A0A060T9A8_BLAAD</name>
<dbReference type="InterPro" id="IPR009617">
    <property type="entry name" value="Seipin"/>
</dbReference>
<reference evidence="9" key="1">
    <citation type="submission" date="2014-02" db="EMBL/GenBank/DDBJ databases">
        <authorList>
            <person name="Genoscope - CEA"/>
        </authorList>
    </citation>
    <scope>NUCLEOTIDE SEQUENCE</scope>
    <source>
        <strain evidence="9">LS3</strain>
    </source>
</reference>
<comment type="subcellular location">
    <subcellularLocation>
        <location evidence="1">Endoplasmic reticulum membrane</location>
        <topology evidence="1">Multi-pass membrane protein</topology>
    </subcellularLocation>
</comment>
<dbReference type="PANTHER" id="PTHR21212">
    <property type="entry name" value="BERNARDINELLI-SEIP CONGENITAL LIPODYSTROPHY 2 HOMOLOG BSCL2 PROTEIN"/>
    <property type="match status" value="1"/>
</dbReference>
<feature type="compositionally biased region" description="Low complexity" evidence="7">
    <location>
        <begin position="258"/>
        <end position="275"/>
    </location>
</feature>
<keyword evidence="3" id="KW-0256">Endoplasmic reticulum</keyword>
<feature type="region of interest" description="Disordered" evidence="7">
    <location>
        <begin position="240"/>
        <end position="338"/>
    </location>
</feature>
<feature type="compositionally biased region" description="Low complexity" evidence="7">
    <location>
        <begin position="240"/>
        <end position="251"/>
    </location>
</feature>
<dbReference type="EMBL" id="HG937693">
    <property type="protein sequence ID" value="CDP35482.1"/>
    <property type="molecule type" value="Genomic_DNA"/>
</dbReference>
<evidence type="ECO:0000256" key="1">
    <source>
        <dbReference type="ARBA" id="ARBA00004477"/>
    </source>
</evidence>
<protein>
    <submittedName>
        <fullName evidence="9">ARAD1C36608p</fullName>
    </submittedName>
</protein>
<evidence type="ECO:0000256" key="5">
    <source>
        <dbReference type="ARBA" id="ARBA00023098"/>
    </source>
</evidence>
<evidence type="ECO:0000256" key="4">
    <source>
        <dbReference type="ARBA" id="ARBA00022989"/>
    </source>
</evidence>
<accession>A0A060T9A8</accession>
<dbReference type="PhylomeDB" id="A0A060T9A8"/>
<dbReference type="AlphaFoldDB" id="A0A060T9A8"/>
<dbReference type="GO" id="GO:0005789">
    <property type="term" value="C:endoplasmic reticulum membrane"/>
    <property type="evidence" value="ECO:0007669"/>
    <property type="project" value="UniProtKB-SubCell"/>
</dbReference>
<keyword evidence="5" id="KW-0443">Lipid metabolism</keyword>
<dbReference type="Pfam" id="PF06775">
    <property type="entry name" value="Seipin"/>
    <property type="match status" value="1"/>
</dbReference>
<feature type="compositionally biased region" description="Acidic residues" evidence="7">
    <location>
        <begin position="293"/>
        <end position="302"/>
    </location>
</feature>
<evidence type="ECO:0000256" key="8">
    <source>
        <dbReference type="SAM" id="Phobius"/>
    </source>
</evidence>
<evidence type="ECO:0000256" key="7">
    <source>
        <dbReference type="SAM" id="MobiDB-lite"/>
    </source>
</evidence>
<keyword evidence="4 8" id="KW-1133">Transmembrane helix</keyword>
<evidence type="ECO:0000256" key="2">
    <source>
        <dbReference type="ARBA" id="ARBA00022692"/>
    </source>
</evidence>
<sequence length="338" mass="37286">MLKRAFLYTLIAGGTINSLIALAPLCYIAAYNLYVPNPVVSVEVDYDIVSRKTRIDAPDLRAGVGYEFGVQIKLPRDQYNLDLGNFMVTATSDSNSRRRPAILPYASPLLANLDAVVFSPLYLTNYATQSSNLVIPMFKWHSNDPTVTVAIDRNIHFETISAVWTVQLQGVRWLMFHYKVLSFIVGTLMFIMVEILTMAAATFYVLHKRASQDASDEASSEFNLYGHRFGTPLSSSVHKLAPLTSTPSTSRPAPPVMSSAPSNHAFSSSVSSDASDGTITAEMYSNYAPSDNQSEEFSEEDSEPLRGIDLLLTPEMTPDPTFQSEEPLDTPITTPFTK</sequence>
<reference evidence="9" key="2">
    <citation type="submission" date="2014-06" db="EMBL/GenBank/DDBJ databases">
        <title>The complete genome of Blastobotrys (Arxula) adeninivorans LS3 - a yeast of biotechnological interest.</title>
        <authorList>
            <person name="Kunze G."/>
            <person name="Gaillardin C."/>
            <person name="Czernicka M."/>
            <person name="Durrens P."/>
            <person name="Martin T."/>
            <person name="Boer E."/>
            <person name="Gabaldon T."/>
            <person name="Cruz J."/>
            <person name="Talla E."/>
            <person name="Marck C."/>
            <person name="Goffeau A."/>
            <person name="Barbe V."/>
            <person name="Baret P."/>
            <person name="Baronian K."/>
            <person name="Beier S."/>
            <person name="Bleykasten C."/>
            <person name="Bode R."/>
            <person name="Casaregola S."/>
            <person name="Despons L."/>
            <person name="Fairhead C."/>
            <person name="Giersberg M."/>
            <person name="Gierski P."/>
            <person name="Hahnel U."/>
            <person name="Hartmann A."/>
            <person name="Jankowska D."/>
            <person name="Jubin C."/>
            <person name="Jung P."/>
            <person name="Lafontaine I."/>
            <person name="Leh-Louis V."/>
            <person name="Lemaire M."/>
            <person name="Marcet-Houben M."/>
            <person name="Mascher M."/>
            <person name="Morel G."/>
            <person name="Richard G.-F."/>
            <person name="Riechen J."/>
            <person name="Sacerdot C."/>
            <person name="Sarkar A."/>
            <person name="Savel G."/>
            <person name="Schacherer J."/>
            <person name="Sherman D."/>
            <person name="Straub M.-L."/>
            <person name="Stein N."/>
            <person name="Thierry A."/>
            <person name="Trautwein-Schult A."/>
            <person name="Westhof E."/>
            <person name="Worch S."/>
            <person name="Dujon B."/>
            <person name="Souciet J.-L."/>
            <person name="Wincker P."/>
            <person name="Scholz U."/>
            <person name="Neuveglise N."/>
        </authorList>
    </citation>
    <scope>NUCLEOTIDE SEQUENCE</scope>
    <source>
        <strain evidence="9">LS3</strain>
    </source>
</reference>
<evidence type="ECO:0000256" key="3">
    <source>
        <dbReference type="ARBA" id="ARBA00022824"/>
    </source>
</evidence>